<keyword evidence="2 4" id="KW-0238">DNA-binding</keyword>
<feature type="domain" description="HTH tetR-type" evidence="5">
    <location>
        <begin position="5"/>
        <end position="65"/>
    </location>
</feature>
<accession>A0A1X7H844</accession>
<dbReference type="Pfam" id="PF00440">
    <property type="entry name" value="TetR_N"/>
    <property type="match status" value="1"/>
</dbReference>
<evidence type="ECO:0000313" key="6">
    <source>
        <dbReference type="EMBL" id="SMF81028.1"/>
    </source>
</evidence>
<dbReference type="Proteomes" id="UP000192940">
    <property type="component" value="Chromosome I"/>
</dbReference>
<evidence type="ECO:0000256" key="4">
    <source>
        <dbReference type="PROSITE-ProRule" id="PRU00335"/>
    </source>
</evidence>
<dbReference type="GO" id="GO:0003677">
    <property type="term" value="F:DNA binding"/>
    <property type="evidence" value="ECO:0007669"/>
    <property type="project" value="UniProtKB-UniRule"/>
</dbReference>
<evidence type="ECO:0000256" key="2">
    <source>
        <dbReference type="ARBA" id="ARBA00023125"/>
    </source>
</evidence>
<dbReference type="Gene3D" id="1.10.357.10">
    <property type="entry name" value="Tetracycline Repressor, domain 2"/>
    <property type="match status" value="1"/>
</dbReference>
<organism evidence="6 7">
    <name type="scientific">Paenibacillus uliginis N3/975</name>
    <dbReference type="NCBI Taxonomy" id="1313296"/>
    <lineage>
        <taxon>Bacteria</taxon>
        <taxon>Bacillati</taxon>
        <taxon>Bacillota</taxon>
        <taxon>Bacilli</taxon>
        <taxon>Bacillales</taxon>
        <taxon>Paenibacillaceae</taxon>
        <taxon>Paenibacillus</taxon>
    </lineage>
</organism>
<dbReference type="InterPro" id="IPR011075">
    <property type="entry name" value="TetR_C"/>
</dbReference>
<dbReference type="PRINTS" id="PR00455">
    <property type="entry name" value="HTHTETR"/>
</dbReference>
<dbReference type="PANTHER" id="PTHR47506:SF3">
    <property type="entry name" value="HTH-TYPE TRANSCRIPTIONAL REGULATOR LMRA"/>
    <property type="match status" value="1"/>
</dbReference>
<dbReference type="Pfam" id="PF16925">
    <property type="entry name" value="TetR_C_13"/>
    <property type="match status" value="1"/>
</dbReference>
<keyword evidence="7" id="KW-1185">Reference proteome</keyword>
<dbReference type="AlphaFoldDB" id="A0A1X7H844"/>
<name>A0A1X7H844_9BACL</name>
<dbReference type="PANTHER" id="PTHR47506">
    <property type="entry name" value="TRANSCRIPTIONAL REGULATORY PROTEIN"/>
    <property type="match status" value="1"/>
</dbReference>
<dbReference type="SUPFAM" id="SSF46689">
    <property type="entry name" value="Homeodomain-like"/>
    <property type="match status" value="1"/>
</dbReference>
<evidence type="ECO:0000256" key="3">
    <source>
        <dbReference type="ARBA" id="ARBA00023163"/>
    </source>
</evidence>
<sequence length="203" mass="22661">MRKGEKTRLHIIRKSAELFNQKGVSGSSIQDIIETTGVTKGGIYRSFSGKDEIALEAFAYAGELVWRHFNQAIERVPTAAGKILAFCNVYNDPVHNPPLKGGCPFLISAVESDHSTPVLRELTVASFDRMLAFIREILQMGVECGEFRSDLDTESVASFIFSAMQGEIMISRLTKENKHALYTIRHIEQLLMAYSTKKSDNEA</sequence>
<dbReference type="InterPro" id="IPR001647">
    <property type="entry name" value="HTH_TetR"/>
</dbReference>
<proteinExistence type="predicted"/>
<keyword evidence="3" id="KW-0804">Transcription</keyword>
<protein>
    <submittedName>
        <fullName evidence="6">Transcriptional regulator, TetR family</fullName>
    </submittedName>
</protein>
<evidence type="ECO:0000313" key="7">
    <source>
        <dbReference type="Proteomes" id="UP000192940"/>
    </source>
</evidence>
<dbReference type="InterPro" id="IPR036271">
    <property type="entry name" value="Tet_transcr_reg_TetR-rel_C_sf"/>
</dbReference>
<evidence type="ECO:0000256" key="1">
    <source>
        <dbReference type="ARBA" id="ARBA00023015"/>
    </source>
</evidence>
<dbReference type="InterPro" id="IPR009057">
    <property type="entry name" value="Homeodomain-like_sf"/>
</dbReference>
<evidence type="ECO:0000259" key="5">
    <source>
        <dbReference type="PROSITE" id="PS50977"/>
    </source>
</evidence>
<reference evidence="6 7" key="1">
    <citation type="submission" date="2017-04" db="EMBL/GenBank/DDBJ databases">
        <authorList>
            <person name="Afonso C.L."/>
            <person name="Miller P.J."/>
            <person name="Scott M.A."/>
            <person name="Spackman E."/>
            <person name="Goraichik I."/>
            <person name="Dimitrov K.M."/>
            <person name="Suarez D.L."/>
            <person name="Swayne D.E."/>
        </authorList>
    </citation>
    <scope>NUCLEOTIDE SEQUENCE [LARGE SCALE GENOMIC DNA]</scope>
    <source>
        <strain evidence="6 7">N3/975</strain>
    </source>
</reference>
<dbReference type="RefSeq" id="WP_208918777.1">
    <property type="nucleotide sequence ID" value="NZ_LT840184.1"/>
</dbReference>
<feature type="DNA-binding region" description="H-T-H motif" evidence="4">
    <location>
        <begin position="28"/>
        <end position="47"/>
    </location>
</feature>
<dbReference type="SUPFAM" id="SSF48498">
    <property type="entry name" value="Tetracyclin repressor-like, C-terminal domain"/>
    <property type="match status" value="1"/>
</dbReference>
<dbReference type="PROSITE" id="PS50977">
    <property type="entry name" value="HTH_TETR_2"/>
    <property type="match status" value="1"/>
</dbReference>
<keyword evidence="1" id="KW-0805">Transcription regulation</keyword>
<dbReference type="STRING" id="1313296.SAMN05661091_1919"/>
<gene>
    <name evidence="6" type="ORF">SAMN05661091_1919</name>
</gene>
<dbReference type="EMBL" id="LT840184">
    <property type="protein sequence ID" value="SMF81028.1"/>
    <property type="molecule type" value="Genomic_DNA"/>
</dbReference>